<dbReference type="EMBL" id="JAGIOC010000001">
    <property type="protein sequence ID" value="MBP2407366.1"/>
    <property type="molecule type" value="Genomic_DNA"/>
</dbReference>
<feature type="domain" description="Glycine zipper-like" evidence="2">
    <location>
        <begin position="7"/>
        <end position="51"/>
    </location>
</feature>
<name>A0ABS4YF00_9MICO</name>
<evidence type="ECO:0000313" key="3">
    <source>
        <dbReference type="EMBL" id="MBP2407366.1"/>
    </source>
</evidence>
<gene>
    <name evidence="3" type="ORF">JOF44_000269</name>
</gene>
<keyword evidence="1" id="KW-0472">Membrane</keyword>
<protein>
    <submittedName>
        <fullName evidence="3">F0F1-type ATP synthase assembly protein I</fullName>
    </submittedName>
</protein>
<feature type="transmembrane region" description="Helical" evidence="1">
    <location>
        <begin position="35"/>
        <end position="52"/>
    </location>
</feature>
<dbReference type="Proteomes" id="UP000698222">
    <property type="component" value="Unassembled WGS sequence"/>
</dbReference>
<evidence type="ECO:0000313" key="4">
    <source>
        <dbReference type="Proteomes" id="UP000698222"/>
    </source>
</evidence>
<feature type="transmembrane region" description="Helical" evidence="1">
    <location>
        <begin position="12"/>
        <end position="29"/>
    </location>
</feature>
<organism evidence="3 4">
    <name type="scientific">Brachybacterium fresconis</name>
    <dbReference type="NCBI Taxonomy" id="173363"/>
    <lineage>
        <taxon>Bacteria</taxon>
        <taxon>Bacillati</taxon>
        <taxon>Actinomycetota</taxon>
        <taxon>Actinomycetes</taxon>
        <taxon>Micrococcales</taxon>
        <taxon>Dermabacteraceae</taxon>
        <taxon>Brachybacterium</taxon>
    </lineage>
</organism>
<dbReference type="RefSeq" id="WP_209886436.1">
    <property type="nucleotide sequence ID" value="NZ_BAAAJV010000049.1"/>
</dbReference>
<reference evidence="3 4" key="1">
    <citation type="submission" date="2021-03" db="EMBL/GenBank/DDBJ databases">
        <title>Sequencing the genomes of 1000 actinobacteria strains.</title>
        <authorList>
            <person name="Klenk H.-P."/>
        </authorList>
    </citation>
    <scope>NUCLEOTIDE SEQUENCE [LARGE SCALE GENOMIC DNA]</scope>
    <source>
        <strain evidence="3 4">DSM 14564</strain>
    </source>
</reference>
<sequence length="70" mass="6983">MTEKKESSGSSMLGPGLALGTGLGVLLGVLLDNVALGIALGPSIGLILGIGADQLRKRPGEDPADEDRNG</sequence>
<keyword evidence="4" id="KW-1185">Reference proteome</keyword>
<proteinExistence type="predicted"/>
<keyword evidence="1" id="KW-1133">Transmembrane helix</keyword>
<keyword evidence="1" id="KW-0812">Transmembrane</keyword>
<evidence type="ECO:0000256" key="1">
    <source>
        <dbReference type="SAM" id="Phobius"/>
    </source>
</evidence>
<dbReference type="Pfam" id="PF26273">
    <property type="entry name" value="Gly_zipper"/>
    <property type="match status" value="1"/>
</dbReference>
<dbReference type="InterPro" id="IPR058598">
    <property type="entry name" value="Gly_zipper-like_dom"/>
</dbReference>
<comment type="caution">
    <text evidence="3">The sequence shown here is derived from an EMBL/GenBank/DDBJ whole genome shotgun (WGS) entry which is preliminary data.</text>
</comment>
<accession>A0ABS4YF00</accession>
<evidence type="ECO:0000259" key="2">
    <source>
        <dbReference type="Pfam" id="PF26273"/>
    </source>
</evidence>